<accession>A0ABY6ZN80</accession>
<dbReference type="PANTHER" id="PTHR48100:SF1">
    <property type="entry name" value="HISTIDINE PHOSPHATASE FAMILY PROTEIN-RELATED"/>
    <property type="match status" value="1"/>
</dbReference>
<sequence length="111" mass="12295">MGRVVLVQHCQSEHHINDMSGGWTDTPLTELGRKQAQLIAQKLIHSMNGDEYVLYSSDLLRASQTAEILGKNLGLESKTVGLGKSTLVWRLGKRKIGRGQIEIPEQTMALI</sequence>
<evidence type="ECO:0000313" key="2">
    <source>
        <dbReference type="Proteomes" id="UP001164761"/>
    </source>
</evidence>
<dbReference type="SMART" id="SM00855">
    <property type="entry name" value="PGAM"/>
    <property type="match status" value="1"/>
</dbReference>
<dbReference type="CDD" id="cd07067">
    <property type="entry name" value="HP_PGM_like"/>
    <property type="match status" value="1"/>
</dbReference>
<name>A0ABY6ZN80_9BACL</name>
<dbReference type="RefSeq" id="WP_268008316.1">
    <property type="nucleotide sequence ID" value="NZ_BSUT01000001.1"/>
</dbReference>
<proteinExistence type="predicted"/>
<keyword evidence="2" id="KW-1185">Reference proteome</keyword>
<protein>
    <submittedName>
        <fullName evidence="1">Histidine phosphatase family protein</fullName>
    </submittedName>
</protein>
<reference evidence="1" key="1">
    <citation type="submission" date="2022-08" db="EMBL/GenBank/DDBJ databases">
        <title>Alicyclobacillus fastidiosus DSM 17978, complete genome.</title>
        <authorList>
            <person name="Wang Q."/>
            <person name="Cai R."/>
            <person name="Wang Z."/>
        </authorList>
    </citation>
    <scope>NUCLEOTIDE SEQUENCE</scope>
    <source>
        <strain evidence="1">DSM 17978</strain>
    </source>
</reference>
<dbReference type="EMBL" id="CP104067">
    <property type="protein sequence ID" value="WAH44423.1"/>
    <property type="molecule type" value="Genomic_DNA"/>
</dbReference>
<dbReference type="Proteomes" id="UP001164761">
    <property type="component" value="Chromosome"/>
</dbReference>
<dbReference type="Pfam" id="PF00300">
    <property type="entry name" value="His_Phos_1"/>
    <property type="match status" value="1"/>
</dbReference>
<organism evidence="1 2">
    <name type="scientific">Alicyclobacillus fastidiosus</name>
    <dbReference type="NCBI Taxonomy" id="392011"/>
    <lineage>
        <taxon>Bacteria</taxon>
        <taxon>Bacillati</taxon>
        <taxon>Bacillota</taxon>
        <taxon>Bacilli</taxon>
        <taxon>Bacillales</taxon>
        <taxon>Alicyclobacillaceae</taxon>
        <taxon>Alicyclobacillus</taxon>
    </lineage>
</organism>
<dbReference type="Gene3D" id="3.40.50.1240">
    <property type="entry name" value="Phosphoglycerate mutase-like"/>
    <property type="match status" value="1"/>
</dbReference>
<evidence type="ECO:0000313" key="1">
    <source>
        <dbReference type="EMBL" id="WAH44423.1"/>
    </source>
</evidence>
<dbReference type="InterPro" id="IPR029033">
    <property type="entry name" value="His_PPase_superfam"/>
</dbReference>
<dbReference type="SUPFAM" id="SSF53254">
    <property type="entry name" value="Phosphoglycerate mutase-like"/>
    <property type="match status" value="1"/>
</dbReference>
<dbReference type="PANTHER" id="PTHR48100">
    <property type="entry name" value="BROAD-SPECIFICITY PHOSPHATASE YOR283W-RELATED"/>
    <property type="match status" value="1"/>
</dbReference>
<dbReference type="InterPro" id="IPR050275">
    <property type="entry name" value="PGM_Phosphatase"/>
</dbReference>
<dbReference type="InterPro" id="IPR013078">
    <property type="entry name" value="His_Pase_superF_clade-1"/>
</dbReference>
<gene>
    <name evidence="1" type="ORF">NZD89_14120</name>
</gene>